<reference evidence="3" key="2">
    <citation type="submission" date="2015-01" db="EMBL/GenBank/DDBJ databases">
        <title>Evolutionary Origins and Diversification of the Mycorrhizal Mutualists.</title>
        <authorList>
            <consortium name="DOE Joint Genome Institute"/>
            <consortium name="Mycorrhizal Genomics Consortium"/>
            <person name="Kohler A."/>
            <person name="Kuo A."/>
            <person name="Nagy L.G."/>
            <person name="Floudas D."/>
            <person name="Copeland A."/>
            <person name="Barry K.W."/>
            <person name="Cichocki N."/>
            <person name="Veneault-Fourrey C."/>
            <person name="LaButti K."/>
            <person name="Lindquist E.A."/>
            <person name="Lipzen A."/>
            <person name="Lundell T."/>
            <person name="Morin E."/>
            <person name="Murat C."/>
            <person name="Riley R."/>
            <person name="Ohm R."/>
            <person name="Sun H."/>
            <person name="Tunlid A."/>
            <person name="Henrissat B."/>
            <person name="Grigoriev I.V."/>
            <person name="Hibbett D.S."/>
            <person name="Martin F."/>
        </authorList>
    </citation>
    <scope>NUCLEOTIDE SEQUENCE [LARGE SCALE GENOMIC DNA]</scope>
    <source>
        <strain evidence="3">LaAM-08-1</strain>
    </source>
</reference>
<keyword evidence="1" id="KW-0472">Membrane</keyword>
<evidence type="ECO:0000313" key="3">
    <source>
        <dbReference type="Proteomes" id="UP000054477"/>
    </source>
</evidence>
<name>A0A0C9XLY6_9AGAR</name>
<evidence type="ECO:0000313" key="2">
    <source>
        <dbReference type="EMBL" id="KIK06071.1"/>
    </source>
</evidence>
<keyword evidence="1" id="KW-0812">Transmembrane</keyword>
<reference evidence="2 3" key="1">
    <citation type="submission" date="2014-04" db="EMBL/GenBank/DDBJ databases">
        <authorList>
            <consortium name="DOE Joint Genome Institute"/>
            <person name="Kuo A."/>
            <person name="Kohler A."/>
            <person name="Nagy L.G."/>
            <person name="Floudas D."/>
            <person name="Copeland A."/>
            <person name="Barry K.W."/>
            <person name="Cichocki N."/>
            <person name="Veneault-Fourrey C."/>
            <person name="LaButti K."/>
            <person name="Lindquist E.A."/>
            <person name="Lipzen A."/>
            <person name="Lundell T."/>
            <person name="Morin E."/>
            <person name="Murat C."/>
            <person name="Sun H."/>
            <person name="Tunlid A."/>
            <person name="Henrissat B."/>
            <person name="Grigoriev I.V."/>
            <person name="Hibbett D.S."/>
            <person name="Martin F."/>
            <person name="Nordberg H.P."/>
            <person name="Cantor M.N."/>
            <person name="Hua S.X."/>
        </authorList>
    </citation>
    <scope>NUCLEOTIDE SEQUENCE [LARGE SCALE GENOMIC DNA]</scope>
    <source>
        <strain evidence="2 3">LaAM-08-1</strain>
    </source>
</reference>
<protein>
    <submittedName>
        <fullName evidence="2">Uncharacterized protein</fullName>
    </submittedName>
</protein>
<proteinExistence type="predicted"/>
<feature type="transmembrane region" description="Helical" evidence="1">
    <location>
        <begin position="244"/>
        <end position="267"/>
    </location>
</feature>
<sequence>MLVFWLSVLLISTLGLFFGLFFGLNYPEILDHEWPATSCTLVDADLPSRYCCEISCNQLCINSESGLSKCNSLISRLNQNYNPLACTSDSAQCPPTGSTCDGGIDNCNSCCSICEACTTTCSGDPQTCSSSCTTYPCACQWDCDDSYHSNCIISCPTCYSVVLAYTYRTKSGSLEIATQSKDFEQNKDQAGTFINDHQLNATSPCHYNPDDLSQARCTFSLVSDPLLTLFTQISFDVSYTGWKWAITSIFGIIPLAVVLFVCLVLFIRYRKNRPSRREALHMEPLPASSVQRKNDGRIGV</sequence>
<organism evidence="2 3">
    <name type="scientific">Laccaria amethystina LaAM-08-1</name>
    <dbReference type="NCBI Taxonomy" id="1095629"/>
    <lineage>
        <taxon>Eukaryota</taxon>
        <taxon>Fungi</taxon>
        <taxon>Dikarya</taxon>
        <taxon>Basidiomycota</taxon>
        <taxon>Agaricomycotina</taxon>
        <taxon>Agaricomycetes</taxon>
        <taxon>Agaricomycetidae</taxon>
        <taxon>Agaricales</taxon>
        <taxon>Agaricineae</taxon>
        <taxon>Hydnangiaceae</taxon>
        <taxon>Laccaria</taxon>
    </lineage>
</organism>
<dbReference type="EMBL" id="KN838555">
    <property type="protein sequence ID" value="KIK06071.1"/>
    <property type="molecule type" value="Genomic_DNA"/>
</dbReference>
<dbReference type="OrthoDB" id="3032252at2759"/>
<gene>
    <name evidence="2" type="ORF">K443DRAFT_90098</name>
</gene>
<accession>A0A0C9XLY6</accession>
<dbReference type="AlphaFoldDB" id="A0A0C9XLY6"/>
<evidence type="ECO:0000256" key="1">
    <source>
        <dbReference type="SAM" id="Phobius"/>
    </source>
</evidence>
<dbReference type="Proteomes" id="UP000054477">
    <property type="component" value="Unassembled WGS sequence"/>
</dbReference>
<keyword evidence="3" id="KW-1185">Reference proteome</keyword>
<keyword evidence="1" id="KW-1133">Transmembrane helix</keyword>
<dbReference type="HOGENOM" id="CLU_900371_0_0_1"/>